<evidence type="ECO:0000313" key="6">
    <source>
        <dbReference type="Proteomes" id="UP000643207"/>
    </source>
</evidence>
<dbReference type="SUPFAM" id="SSF55073">
    <property type="entry name" value="Nucleotide cyclase"/>
    <property type="match status" value="1"/>
</dbReference>
<dbReference type="Gene3D" id="3.30.70.270">
    <property type="match status" value="1"/>
</dbReference>
<name>A0A9X0XF74_9BURK</name>
<dbReference type="GO" id="GO:0052621">
    <property type="term" value="F:diguanylate cyclase activity"/>
    <property type="evidence" value="ECO:0007669"/>
    <property type="project" value="UniProtKB-EC"/>
</dbReference>
<gene>
    <name evidence="5" type="ORF">JI742_12085</name>
</gene>
<dbReference type="Pfam" id="PF00990">
    <property type="entry name" value="GGDEF"/>
    <property type="match status" value="1"/>
</dbReference>
<dbReference type="NCBIfam" id="TIGR00254">
    <property type="entry name" value="GGDEF"/>
    <property type="match status" value="1"/>
</dbReference>
<dbReference type="GO" id="GO:0005886">
    <property type="term" value="C:plasma membrane"/>
    <property type="evidence" value="ECO:0007669"/>
    <property type="project" value="TreeGrafter"/>
</dbReference>
<evidence type="ECO:0000259" key="4">
    <source>
        <dbReference type="PROSITE" id="PS50887"/>
    </source>
</evidence>
<dbReference type="Proteomes" id="UP000643207">
    <property type="component" value="Unassembled WGS sequence"/>
</dbReference>
<dbReference type="EC" id="2.7.7.65" evidence="1"/>
<dbReference type="CDD" id="cd01949">
    <property type="entry name" value="GGDEF"/>
    <property type="match status" value="1"/>
</dbReference>
<protein>
    <recommendedName>
        <fullName evidence="1">diguanylate cyclase</fullName>
        <ecNumber evidence="1">2.7.7.65</ecNumber>
    </recommendedName>
</protein>
<keyword evidence="6" id="KW-1185">Reference proteome</keyword>
<dbReference type="PROSITE" id="PS50887">
    <property type="entry name" value="GGDEF"/>
    <property type="match status" value="1"/>
</dbReference>
<feature type="region of interest" description="Disordered" evidence="3">
    <location>
        <begin position="210"/>
        <end position="238"/>
    </location>
</feature>
<dbReference type="InterPro" id="IPR029787">
    <property type="entry name" value="Nucleotide_cyclase"/>
</dbReference>
<accession>A0A9X0XF74</accession>
<evidence type="ECO:0000256" key="2">
    <source>
        <dbReference type="ARBA" id="ARBA00034247"/>
    </source>
</evidence>
<dbReference type="PANTHER" id="PTHR45138">
    <property type="entry name" value="REGULATORY COMPONENTS OF SENSORY TRANSDUCTION SYSTEM"/>
    <property type="match status" value="1"/>
</dbReference>
<dbReference type="InterPro" id="IPR043128">
    <property type="entry name" value="Rev_trsase/Diguanyl_cyclase"/>
</dbReference>
<dbReference type="GO" id="GO:0043709">
    <property type="term" value="P:cell adhesion involved in single-species biofilm formation"/>
    <property type="evidence" value="ECO:0007669"/>
    <property type="project" value="TreeGrafter"/>
</dbReference>
<dbReference type="SMART" id="SM00267">
    <property type="entry name" value="GGDEF"/>
    <property type="match status" value="1"/>
</dbReference>
<dbReference type="InterPro" id="IPR050469">
    <property type="entry name" value="Diguanylate_Cyclase"/>
</dbReference>
<dbReference type="InterPro" id="IPR000160">
    <property type="entry name" value="GGDEF_dom"/>
</dbReference>
<dbReference type="PANTHER" id="PTHR45138:SF9">
    <property type="entry name" value="DIGUANYLATE CYCLASE DGCM-RELATED"/>
    <property type="match status" value="1"/>
</dbReference>
<comment type="caution">
    <text evidence="5">The sequence shown here is derived from an EMBL/GenBank/DDBJ whole genome shotgun (WGS) entry which is preliminary data.</text>
</comment>
<comment type="catalytic activity">
    <reaction evidence="2">
        <text>2 GTP = 3',3'-c-di-GMP + 2 diphosphate</text>
        <dbReference type="Rhea" id="RHEA:24898"/>
        <dbReference type="ChEBI" id="CHEBI:33019"/>
        <dbReference type="ChEBI" id="CHEBI:37565"/>
        <dbReference type="ChEBI" id="CHEBI:58805"/>
        <dbReference type="EC" id="2.7.7.65"/>
    </reaction>
</comment>
<dbReference type="AlphaFoldDB" id="A0A9X0XF74"/>
<dbReference type="EMBL" id="JAERRA010000002">
    <property type="protein sequence ID" value="MBL0720624.1"/>
    <property type="molecule type" value="Genomic_DNA"/>
</dbReference>
<organism evidence="5 6">
    <name type="scientific">Aquariibacter lacus</name>
    <dbReference type="NCBI Taxonomy" id="2801332"/>
    <lineage>
        <taxon>Bacteria</taxon>
        <taxon>Pseudomonadati</taxon>
        <taxon>Pseudomonadota</taxon>
        <taxon>Betaproteobacteria</taxon>
        <taxon>Burkholderiales</taxon>
        <taxon>Sphaerotilaceae</taxon>
        <taxon>Aquariibacter</taxon>
    </lineage>
</organism>
<dbReference type="FunFam" id="3.30.70.270:FF:000001">
    <property type="entry name" value="Diguanylate cyclase domain protein"/>
    <property type="match status" value="1"/>
</dbReference>
<proteinExistence type="predicted"/>
<reference evidence="5 6" key="1">
    <citation type="submission" date="2021-01" db="EMBL/GenBank/DDBJ databases">
        <title>Piscinibacter sp. Jin2 Genome sequencing and assembly.</title>
        <authorList>
            <person name="Kim I."/>
        </authorList>
    </citation>
    <scope>NUCLEOTIDE SEQUENCE [LARGE SCALE GENOMIC DNA]</scope>
    <source>
        <strain evidence="5 6">Jin2</strain>
    </source>
</reference>
<dbReference type="GO" id="GO:1902201">
    <property type="term" value="P:negative regulation of bacterial-type flagellum-dependent cell motility"/>
    <property type="evidence" value="ECO:0007669"/>
    <property type="project" value="TreeGrafter"/>
</dbReference>
<feature type="domain" description="GGDEF" evidence="4">
    <location>
        <begin position="62"/>
        <end position="197"/>
    </location>
</feature>
<sequence>MLQRAGIALPEPATAGEIAWLQALVDGLCELSSRDALTGALNRRSFELALDRELDRVARSGESALLLLLDLDHFKRVNDLHGHPVGDRVLQTVAQTLQQAVRPMDTVARIGGEEFALILPNCPPAFGETVAERVRARLAGRSLPLPGGGHLRITVSVGGAYAPAWVRSAARYWLARADAQLYRAKAEGRNRSCFEPTDLQPALTRVSADERALLFGTPPPPAARDAPEVPGGPPEASD</sequence>
<evidence type="ECO:0000256" key="3">
    <source>
        <dbReference type="SAM" id="MobiDB-lite"/>
    </source>
</evidence>
<evidence type="ECO:0000313" key="5">
    <source>
        <dbReference type="EMBL" id="MBL0720624.1"/>
    </source>
</evidence>
<evidence type="ECO:0000256" key="1">
    <source>
        <dbReference type="ARBA" id="ARBA00012528"/>
    </source>
</evidence>